<evidence type="ECO:0000313" key="2">
    <source>
        <dbReference type="EMBL" id="KAA9129898.1"/>
    </source>
</evidence>
<name>A0A5N0T545_9MICO</name>
<dbReference type="Proteomes" id="UP000326838">
    <property type="component" value="Unassembled WGS sequence"/>
</dbReference>
<gene>
    <name evidence="2" type="ORF">F6B40_14470</name>
</gene>
<evidence type="ECO:0000313" key="3">
    <source>
        <dbReference type="Proteomes" id="UP000326838"/>
    </source>
</evidence>
<protein>
    <submittedName>
        <fullName evidence="2">DUF4184 family protein</fullName>
    </submittedName>
</protein>
<feature type="transmembrane region" description="Helical" evidence="1">
    <location>
        <begin position="195"/>
        <end position="216"/>
    </location>
</feature>
<sequence>MPFTPSHAVVALPFVRTRLVPAAIAVGAMTPDLPLFVRGTPITYGGTHDPRALAATVLLALVLLLVWRCVLRPAVRELSPGPVGERLPAEWDRGPAAVWHETFPRQVERVLWLVVSLLIGVVTHILWDAFTHEGRFGSTLVPALDEKWGPLAGYTWLQHGSSVVGLGVLGVYAVLWMRRRTPHPVDHVMPAAVRWAWWASLPVLLAAAWLIGLSLWGPLTAEFTPAHLGYRVLPPACALWAALTLALSVAVQSRRSALRSARP</sequence>
<dbReference type="EMBL" id="VYUY01000022">
    <property type="protein sequence ID" value="KAA9129898.1"/>
    <property type="molecule type" value="Genomic_DNA"/>
</dbReference>
<evidence type="ECO:0000256" key="1">
    <source>
        <dbReference type="SAM" id="Phobius"/>
    </source>
</evidence>
<feature type="transmembrane region" description="Helical" evidence="1">
    <location>
        <begin position="110"/>
        <end position="127"/>
    </location>
</feature>
<organism evidence="2 3">
    <name type="scientific">Microbacterium caowuchunii</name>
    <dbReference type="NCBI Taxonomy" id="2614638"/>
    <lineage>
        <taxon>Bacteria</taxon>
        <taxon>Bacillati</taxon>
        <taxon>Actinomycetota</taxon>
        <taxon>Actinomycetes</taxon>
        <taxon>Micrococcales</taxon>
        <taxon>Microbacteriaceae</taxon>
        <taxon>Microbacterium</taxon>
    </lineage>
</organism>
<dbReference type="RefSeq" id="WP_150895278.1">
    <property type="nucleotide sequence ID" value="NZ_VYUY01000022.1"/>
</dbReference>
<feature type="transmembrane region" description="Helical" evidence="1">
    <location>
        <begin position="156"/>
        <end position="175"/>
    </location>
</feature>
<keyword evidence="3" id="KW-1185">Reference proteome</keyword>
<comment type="caution">
    <text evidence="2">The sequence shown here is derived from an EMBL/GenBank/DDBJ whole genome shotgun (WGS) entry which is preliminary data.</text>
</comment>
<feature type="transmembrane region" description="Helical" evidence="1">
    <location>
        <begin position="228"/>
        <end position="251"/>
    </location>
</feature>
<dbReference type="AlphaFoldDB" id="A0A5N0T545"/>
<proteinExistence type="predicted"/>
<dbReference type="InterPro" id="IPR025238">
    <property type="entry name" value="DUF4184"/>
</dbReference>
<keyword evidence="1" id="KW-1133">Transmembrane helix</keyword>
<reference evidence="3" key="1">
    <citation type="submission" date="2019-09" db="EMBL/GenBank/DDBJ databases">
        <title>Mumia zhuanghuii sp. nov. isolated from the intestinal contents of plateau pika (Ochotona curzoniae) in the Qinghai-Tibet plateau of China.</title>
        <authorList>
            <person name="Tian Z."/>
        </authorList>
    </citation>
    <scope>NUCLEOTIDE SEQUENCE [LARGE SCALE GENOMIC DNA]</scope>
    <source>
        <strain evidence="3">L-033</strain>
    </source>
</reference>
<keyword evidence="1" id="KW-0472">Membrane</keyword>
<feature type="transmembrane region" description="Helical" evidence="1">
    <location>
        <begin position="51"/>
        <end position="71"/>
    </location>
</feature>
<dbReference type="Pfam" id="PF13803">
    <property type="entry name" value="DUF4184"/>
    <property type="match status" value="1"/>
</dbReference>
<accession>A0A5N0T545</accession>
<keyword evidence="1" id="KW-0812">Transmembrane</keyword>